<evidence type="ECO:0000313" key="5">
    <source>
        <dbReference type="Proteomes" id="UP000265962"/>
    </source>
</evidence>
<keyword evidence="5" id="KW-1185">Reference proteome</keyword>
<dbReference type="PANTHER" id="PTHR43479:SF11">
    <property type="entry name" value="ACREF_ENVCD OPERON REPRESSOR-RELATED"/>
    <property type="match status" value="1"/>
</dbReference>
<dbReference type="Pfam" id="PF00440">
    <property type="entry name" value="TetR_N"/>
    <property type="match status" value="1"/>
</dbReference>
<sequence>MTWPVGSSGQFAWHLPVSGVVVGETACTVLIRNKKGHMSYSLRGERVRRKGTTTDMMRDFVADALLSLLADREYREVTIKELASEAGVSRSTFYRLFGDKDTVVSWWYGALMDEYLRLFAARADRGRGGYLRAIFDCFYAHHEELLLLHERGCTHRMLGVLRDRLGDERASYASAYHVGGVYGVMEQWLDARMDDPPEKMAAEALAIMSPGFVPAVVAKA</sequence>
<dbReference type="PANTHER" id="PTHR43479">
    <property type="entry name" value="ACREF/ENVCD OPERON REPRESSOR-RELATED"/>
    <property type="match status" value="1"/>
</dbReference>
<dbReference type="PRINTS" id="PR00455">
    <property type="entry name" value="HTHTETR"/>
</dbReference>
<dbReference type="PROSITE" id="PS50977">
    <property type="entry name" value="HTH_TETR_2"/>
    <property type="match status" value="1"/>
</dbReference>
<evidence type="ECO:0000256" key="1">
    <source>
        <dbReference type="ARBA" id="ARBA00023125"/>
    </source>
</evidence>
<dbReference type="GO" id="GO:0003677">
    <property type="term" value="F:DNA binding"/>
    <property type="evidence" value="ECO:0007669"/>
    <property type="project" value="UniProtKB-UniRule"/>
</dbReference>
<feature type="domain" description="HTH tetR-type" evidence="3">
    <location>
        <begin position="55"/>
        <end position="115"/>
    </location>
</feature>
<name>A0A375I3Q9_9ACTN</name>
<dbReference type="AlphaFoldDB" id="A0A375I3Q9"/>
<dbReference type="InterPro" id="IPR009057">
    <property type="entry name" value="Homeodomain-like_sf"/>
</dbReference>
<evidence type="ECO:0000256" key="2">
    <source>
        <dbReference type="PROSITE-ProRule" id="PRU00335"/>
    </source>
</evidence>
<protein>
    <submittedName>
        <fullName evidence="4">DNA-binding HTH domain, TetR-type</fullName>
    </submittedName>
</protein>
<dbReference type="Gene3D" id="1.10.357.10">
    <property type="entry name" value="Tetracycline Repressor, domain 2"/>
    <property type="match status" value="1"/>
</dbReference>
<accession>A0A375I3Q9</accession>
<proteinExistence type="predicted"/>
<dbReference type="InterPro" id="IPR001647">
    <property type="entry name" value="HTH_TetR"/>
</dbReference>
<dbReference type="InterPro" id="IPR050624">
    <property type="entry name" value="HTH-type_Tx_Regulator"/>
</dbReference>
<reference evidence="5" key="1">
    <citation type="submission" date="2018-02" db="EMBL/GenBank/DDBJ databases">
        <authorList>
            <person name="Hornung B."/>
        </authorList>
    </citation>
    <scope>NUCLEOTIDE SEQUENCE [LARGE SCALE GENOMIC DNA]</scope>
</reference>
<evidence type="ECO:0000313" key="4">
    <source>
        <dbReference type="EMBL" id="SPF69335.1"/>
    </source>
</evidence>
<dbReference type="SUPFAM" id="SSF46689">
    <property type="entry name" value="Homeodomain-like"/>
    <property type="match status" value="1"/>
</dbReference>
<dbReference type="Proteomes" id="UP000265962">
    <property type="component" value="Unassembled WGS sequence"/>
</dbReference>
<gene>
    <name evidence="4" type="ORF">PROPJV5_2290</name>
</gene>
<organism evidence="4 5">
    <name type="scientific">Propionibacterium ruminifibrarum</name>
    <dbReference type="NCBI Taxonomy" id="1962131"/>
    <lineage>
        <taxon>Bacteria</taxon>
        <taxon>Bacillati</taxon>
        <taxon>Actinomycetota</taxon>
        <taxon>Actinomycetes</taxon>
        <taxon>Propionibacteriales</taxon>
        <taxon>Propionibacteriaceae</taxon>
        <taxon>Propionibacterium</taxon>
    </lineage>
</organism>
<feature type="DNA-binding region" description="H-T-H motif" evidence="2">
    <location>
        <begin position="78"/>
        <end position="97"/>
    </location>
</feature>
<evidence type="ECO:0000259" key="3">
    <source>
        <dbReference type="PROSITE" id="PS50977"/>
    </source>
</evidence>
<dbReference type="EMBL" id="OMOH01000011">
    <property type="protein sequence ID" value="SPF69335.1"/>
    <property type="molecule type" value="Genomic_DNA"/>
</dbReference>
<keyword evidence="1 2" id="KW-0238">DNA-binding</keyword>